<feature type="region of interest" description="Disordered" evidence="1">
    <location>
        <begin position="48"/>
        <end position="70"/>
    </location>
</feature>
<gene>
    <name evidence="2" type="ORF">FRX31_031847</name>
</gene>
<name>A0A7J6V366_THATH</name>
<evidence type="ECO:0000256" key="1">
    <source>
        <dbReference type="SAM" id="MobiDB-lite"/>
    </source>
</evidence>
<protein>
    <submittedName>
        <fullName evidence="2">Uncharacterized protein</fullName>
    </submittedName>
</protein>
<reference evidence="2 3" key="1">
    <citation type="submission" date="2020-06" db="EMBL/GenBank/DDBJ databases">
        <title>Transcriptomic and genomic resources for Thalictrum thalictroides and T. hernandezii: Facilitating candidate gene discovery in an emerging model plant lineage.</title>
        <authorList>
            <person name="Arias T."/>
            <person name="Riano-Pachon D.M."/>
            <person name="Di Stilio V.S."/>
        </authorList>
    </citation>
    <scope>NUCLEOTIDE SEQUENCE [LARGE SCALE GENOMIC DNA]</scope>
    <source>
        <strain evidence="3">cv. WT478/WT964</strain>
        <tissue evidence="2">Leaves</tissue>
    </source>
</reference>
<dbReference type="Proteomes" id="UP000554482">
    <property type="component" value="Unassembled WGS sequence"/>
</dbReference>
<keyword evidence="3" id="KW-1185">Reference proteome</keyword>
<evidence type="ECO:0000313" key="3">
    <source>
        <dbReference type="Proteomes" id="UP000554482"/>
    </source>
</evidence>
<organism evidence="2 3">
    <name type="scientific">Thalictrum thalictroides</name>
    <name type="common">Rue-anemone</name>
    <name type="synonym">Anemone thalictroides</name>
    <dbReference type="NCBI Taxonomy" id="46969"/>
    <lineage>
        <taxon>Eukaryota</taxon>
        <taxon>Viridiplantae</taxon>
        <taxon>Streptophyta</taxon>
        <taxon>Embryophyta</taxon>
        <taxon>Tracheophyta</taxon>
        <taxon>Spermatophyta</taxon>
        <taxon>Magnoliopsida</taxon>
        <taxon>Ranunculales</taxon>
        <taxon>Ranunculaceae</taxon>
        <taxon>Thalictroideae</taxon>
        <taxon>Thalictrum</taxon>
    </lineage>
</organism>
<comment type="caution">
    <text evidence="2">The sequence shown here is derived from an EMBL/GenBank/DDBJ whole genome shotgun (WGS) entry which is preliminary data.</text>
</comment>
<sequence length="98" mass="11174">MEIGEGTSFAELIEKFQLTEILRLETWGNRQVQFAKVCGYGFINEDEDEEDVVDGERVGSQSEEDRETKDLENQISDLLDQELKLGSNFAPQSDCRNP</sequence>
<proteinExistence type="predicted"/>
<evidence type="ECO:0000313" key="2">
    <source>
        <dbReference type="EMBL" id="KAF5178565.1"/>
    </source>
</evidence>
<dbReference type="AlphaFoldDB" id="A0A7J6V366"/>
<accession>A0A7J6V366</accession>
<dbReference type="EMBL" id="JABWDY010039930">
    <property type="protein sequence ID" value="KAF5178565.1"/>
    <property type="molecule type" value="Genomic_DNA"/>
</dbReference>